<dbReference type="Pfam" id="PF08241">
    <property type="entry name" value="Methyltransf_11"/>
    <property type="match status" value="1"/>
</dbReference>
<dbReference type="GO" id="GO:0008757">
    <property type="term" value="F:S-adenosylmethionine-dependent methyltransferase activity"/>
    <property type="evidence" value="ECO:0007669"/>
    <property type="project" value="InterPro"/>
</dbReference>
<reference evidence="2 3" key="1">
    <citation type="submission" date="2019-02" db="EMBL/GenBank/DDBJ databases">
        <title>Deep-cultivation of Planctomycetes and their phenomic and genomic characterization uncovers novel biology.</title>
        <authorList>
            <person name="Wiegand S."/>
            <person name="Jogler M."/>
            <person name="Boedeker C."/>
            <person name="Pinto D."/>
            <person name="Vollmers J."/>
            <person name="Rivas-Marin E."/>
            <person name="Kohn T."/>
            <person name="Peeters S.H."/>
            <person name="Heuer A."/>
            <person name="Rast P."/>
            <person name="Oberbeckmann S."/>
            <person name="Bunk B."/>
            <person name="Jeske O."/>
            <person name="Meyerdierks A."/>
            <person name="Storesund J.E."/>
            <person name="Kallscheuer N."/>
            <person name="Luecker S."/>
            <person name="Lage O.M."/>
            <person name="Pohl T."/>
            <person name="Merkel B.J."/>
            <person name="Hornburger P."/>
            <person name="Mueller R.-W."/>
            <person name="Bruemmer F."/>
            <person name="Labrenz M."/>
            <person name="Spormann A.M."/>
            <person name="Op den Camp H."/>
            <person name="Overmann J."/>
            <person name="Amann R."/>
            <person name="Jetten M.S.M."/>
            <person name="Mascher T."/>
            <person name="Medema M.H."/>
            <person name="Devos D.P."/>
            <person name="Kaster A.-K."/>
            <person name="Ovreas L."/>
            <person name="Rohde M."/>
            <person name="Galperin M.Y."/>
            <person name="Jogler C."/>
        </authorList>
    </citation>
    <scope>NUCLEOTIDE SEQUENCE [LARGE SCALE GENOMIC DNA]</scope>
    <source>
        <strain evidence="2 3">I41</strain>
    </source>
</reference>
<sequence length="269" mass="29672">MSHPLGAVPRIETVAKMPGHWLLAKMGKRVLRPGGRELTERLLRELQIEPIDDVVEFAPGLGETTRLTLTRRPATYTAVERDQAAASEVSRLLTGPHQRCVPGTAEQTGLGSESATVVYGEAMLSMQPPSAKAKIVNEAARLLRADGRYGIHELCLQPDDVPGEIRHAIAADLSDEIHVGVRPLTLAEWRALLESAGFVISNVDLAPMHLLEPLRVIRDEGLPRALRFAFNVARTPAARRRVLTMRCVFRKYRRHLAAVAIVAIKTKED</sequence>
<dbReference type="AlphaFoldDB" id="A0A517TTU6"/>
<accession>A0A517TTU6</accession>
<dbReference type="Gene3D" id="3.40.50.150">
    <property type="entry name" value="Vaccinia Virus protein VP39"/>
    <property type="match status" value="1"/>
</dbReference>
<evidence type="ECO:0000313" key="3">
    <source>
        <dbReference type="Proteomes" id="UP000317909"/>
    </source>
</evidence>
<organism evidence="2 3">
    <name type="scientific">Lacipirellula limnantheis</name>
    <dbReference type="NCBI Taxonomy" id="2528024"/>
    <lineage>
        <taxon>Bacteria</taxon>
        <taxon>Pseudomonadati</taxon>
        <taxon>Planctomycetota</taxon>
        <taxon>Planctomycetia</taxon>
        <taxon>Pirellulales</taxon>
        <taxon>Lacipirellulaceae</taxon>
        <taxon>Lacipirellula</taxon>
    </lineage>
</organism>
<protein>
    <recommendedName>
        <fullName evidence="1">Methyltransferase type 11 domain-containing protein</fullName>
    </recommendedName>
</protein>
<evidence type="ECO:0000313" key="2">
    <source>
        <dbReference type="EMBL" id="QDT71794.1"/>
    </source>
</evidence>
<proteinExistence type="predicted"/>
<dbReference type="InterPro" id="IPR029063">
    <property type="entry name" value="SAM-dependent_MTases_sf"/>
</dbReference>
<dbReference type="KEGG" id="llh:I41_09540"/>
<evidence type="ECO:0000259" key="1">
    <source>
        <dbReference type="Pfam" id="PF08241"/>
    </source>
</evidence>
<dbReference type="RefSeq" id="WP_145431335.1">
    <property type="nucleotide sequence ID" value="NZ_CP036339.1"/>
</dbReference>
<name>A0A517TTU6_9BACT</name>
<gene>
    <name evidence="2" type="ORF">I41_09540</name>
</gene>
<keyword evidence="3" id="KW-1185">Reference proteome</keyword>
<feature type="domain" description="Methyltransferase type 11" evidence="1">
    <location>
        <begin position="56"/>
        <end position="149"/>
    </location>
</feature>
<dbReference type="EMBL" id="CP036339">
    <property type="protein sequence ID" value="QDT71794.1"/>
    <property type="molecule type" value="Genomic_DNA"/>
</dbReference>
<dbReference type="Proteomes" id="UP000317909">
    <property type="component" value="Chromosome"/>
</dbReference>
<dbReference type="InterPro" id="IPR013216">
    <property type="entry name" value="Methyltransf_11"/>
</dbReference>
<dbReference type="OrthoDB" id="43862at2"/>
<dbReference type="SUPFAM" id="SSF53335">
    <property type="entry name" value="S-adenosyl-L-methionine-dependent methyltransferases"/>
    <property type="match status" value="1"/>
</dbReference>